<dbReference type="OrthoDB" id="9789777at2"/>
<feature type="domain" description="Isochorismatase-like" evidence="1">
    <location>
        <begin position="15"/>
        <end position="166"/>
    </location>
</feature>
<dbReference type="RefSeq" id="WP_034870551.1">
    <property type="nucleotide sequence ID" value="NZ_CBCSDR010000001.1"/>
</dbReference>
<name>A0A7T7UZ17_9FLAO</name>
<dbReference type="InterPro" id="IPR036380">
    <property type="entry name" value="Isochorismatase-like_sf"/>
</dbReference>
<organism evidence="2 3">
    <name type="scientific">Elizabethkingia bruuniana</name>
    <dbReference type="NCBI Taxonomy" id="1756149"/>
    <lineage>
        <taxon>Bacteria</taxon>
        <taxon>Pseudomonadati</taxon>
        <taxon>Bacteroidota</taxon>
        <taxon>Flavobacteriia</taxon>
        <taxon>Flavobacteriales</taxon>
        <taxon>Weeksellaceae</taxon>
        <taxon>Elizabethkingia</taxon>
    </lineage>
</organism>
<dbReference type="AlphaFoldDB" id="A0A7T7UZ17"/>
<evidence type="ECO:0000259" key="1">
    <source>
        <dbReference type="Pfam" id="PF00857"/>
    </source>
</evidence>
<keyword evidence="3" id="KW-1185">Reference proteome</keyword>
<dbReference type="SUPFAM" id="SSF52499">
    <property type="entry name" value="Isochorismatase-like hydrolases"/>
    <property type="match status" value="1"/>
</dbReference>
<accession>A0A7T7UZ17</accession>
<dbReference type="Proteomes" id="UP000595426">
    <property type="component" value="Chromosome"/>
</dbReference>
<sequence>MKPAQSLLTPDNHTLVLIDFEGQMAFATNSHSMQELRQNTGLISGGSKVFGVPTIVTTVGEHHFAGPVFPEILEYYPKEEYEYIDRTSMNTWEDEAAYKAIIQPGKKKIVMAGLWTSVCIVYPALSAIEEGYEVYVIADACGDVTMEAHNRAMERMVQAGVQPVTSVQYVLELQRDWARPTGGAVSRLMKKYAGTYGIGMQYAEGMLRH</sequence>
<dbReference type="InterPro" id="IPR053152">
    <property type="entry name" value="Hydrolase_YcaC-like"/>
</dbReference>
<evidence type="ECO:0000313" key="3">
    <source>
        <dbReference type="Proteomes" id="UP000595426"/>
    </source>
</evidence>
<dbReference type="InterPro" id="IPR000868">
    <property type="entry name" value="Isochorismatase-like_dom"/>
</dbReference>
<dbReference type="Pfam" id="PF00857">
    <property type="entry name" value="Isochorismatase"/>
    <property type="match status" value="1"/>
</dbReference>
<dbReference type="Gene3D" id="3.40.50.850">
    <property type="entry name" value="Isochorismatase-like"/>
    <property type="match status" value="1"/>
</dbReference>
<dbReference type="GeneID" id="93133203"/>
<evidence type="ECO:0000313" key="2">
    <source>
        <dbReference type="EMBL" id="QQN58838.1"/>
    </source>
</evidence>
<dbReference type="PANTHER" id="PTHR43559:SF1">
    <property type="entry name" value="HYDROLASE"/>
    <property type="match status" value="1"/>
</dbReference>
<dbReference type="KEGG" id="egm:AYC65_09810"/>
<proteinExistence type="predicted"/>
<dbReference type="EMBL" id="CP067018">
    <property type="protein sequence ID" value="QQN58838.1"/>
    <property type="molecule type" value="Genomic_DNA"/>
</dbReference>
<protein>
    <submittedName>
        <fullName evidence="2">Isochorismatase family protein</fullName>
    </submittedName>
</protein>
<reference evidence="2 3" key="1">
    <citation type="submission" date="2020-12" db="EMBL/GenBank/DDBJ databases">
        <title>FDA dAtabase for Regulatory Grade micrObial Sequences (FDA-ARGOS): Supporting development and validation of Infectious Disease Dx tests.</title>
        <authorList>
            <person name="Kerrigan L."/>
            <person name="Long C."/>
            <person name="Tallon L."/>
            <person name="Sadzewicz L."/>
            <person name="Zhao X."/>
            <person name="Boylan J."/>
            <person name="Ott S."/>
            <person name="Bowen H."/>
            <person name="Vavikolanu K."/>
            <person name="Mehta A."/>
            <person name="Aluvathingal J."/>
            <person name="Nadendla S."/>
            <person name="Yan Y."/>
            <person name="Sichtig H."/>
        </authorList>
    </citation>
    <scope>NUCLEOTIDE SEQUENCE [LARGE SCALE GENOMIC DNA]</scope>
    <source>
        <strain evidence="2 3">FDAARGOS_1031</strain>
    </source>
</reference>
<dbReference type="PANTHER" id="PTHR43559">
    <property type="entry name" value="HYDROLASE YCAC-RELATED"/>
    <property type="match status" value="1"/>
</dbReference>
<gene>
    <name evidence="2" type="ORF">I6H88_20835</name>
</gene>